<dbReference type="AlphaFoldDB" id="A0A5Q2N1C8"/>
<feature type="binding site" evidence="8">
    <location>
        <position position="162"/>
    </location>
    <ligand>
        <name>Na(+)</name>
        <dbReference type="ChEBI" id="CHEBI:29101"/>
    </ligand>
</feature>
<name>A0A5Q2N1C8_9FIRM</name>
<feature type="active site" evidence="8">
    <location>
        <position position="6"/>
    </location>
</feature>
<evidence type="ECO:0000256" key="7">
    <source>
        <dbReference type="ARBA" id="ARBA00023053"/>
    </source>
</evidence>
<dbReference type="InterPro" id="IPR029055">
    <property type="entry name" value="Ntn_hydrolases_N"/>
</dbReference>
<keyword evidence="4 8" id="KW-0645">Protease</keyword>
<dbReference type="PANTHER" id="PTHR32194:SF0">
    <property type="entry name" value="ATP-DEPENDENT PROTEASE SUBUNIT HSLV"/>
    <property type="match status" value="1"/>
</dbReference>
<evidence type="ECO:0000256" key="1">
    <source>
        <dbReference type="ARBA" id="ARBA00004496"/>
    </source>
</evidence>
<dbReference type="PROSITE" id="PS51476">
    <property type="entry name" value="PROTEASOME_BETA_2"/>
    <property type="match status" value="1"/>
</dbReference>
<dbReference type="EC" id="3.4.25.2" evidence="8"/>
<dbReference type="Gene3D" id="3.60.20.10">
    <property type="entry name" value="Glutamine Phosphoribosylpyrophosphate, subunit 1, domain 1"/>
    <property type="match status" value="1"/>
</dbReference>
<feature type="coiled-coil region" evidence="9">
    <location>
        <begin position="56"/>
        <end position="83"/>
    </location>
</feature>
<dbReference type="PANTHER" id="PTHR32194">
    <property type="entry name" value="METALLOPROTEASE TLDD"/>
    <property type="match status" value="1"/>
</dbReference>
<dbReference type="GO" id="GO:0009376">
    <property type="term" value="C:HslUV protease complex"/>
    <property type="evidence" value="ECO:0007669"/>
    <property type="project" value="UniProtKB-UniRule"/>
</dbReference>
<comment type="similarity">
    <text evidence="2 8">Belongs to the peptidase T1B family. HslV subfamily.</text>
</comment>
<keyword evidence="11" id="KW-1185">Reference proteome</keyword>
<feature type="binding site" evidence="8">
    <location>
        <position position="168"/>
    </location>
    <ligand>
        <name>Na(+)</name>
        <dbReference type="ChEBI" id="CHEBI:29101"/>
    </ligand>
</feature>
<dbReference type="SUPFAM" id="SSF56235">
    <property type="entry name" value="N-terminal nucleophile aminohydrolases (Ntn hydrolases)"/>
    <property type="match status" value="1"/>
</dbReference>
<dbReference type="Proteomes" id="UP000366051">
    <property type="component" value="Chromosome"/>
</dbReference>
<proteinExistence type="inferred from homology"/>
<comment type="subcellular location">
    <subcellularLocation>
        <location evidence="1 8">Cytoplasm</location>
    </subcellularLocation>
</comment>
<sequence length="182" mass="19474">MKMKGTTIVAVKKGKQVAVAGDGQITFGDKTVMKGSARKVRRLYQGKVIAGIAGSVADALTLLDKLESKIQEYRGNLLRASVELAKEWRTDRYLRHLEAMIIAADQDQLLILSGNGEVIEPDDGVAAIGSGGAYALSAARALVRHTDLSAGEAAKNALEIAAEICVYTNNHITLEVIERAEL</sequence>
<dbReference type="InterPro" id="IPR001353">
    <property type="entry name" value="Proteasome_sua/b"/>
</dbReference>
<gene>
    <name evidence="8 10" type="primary">hslV</name>
    <name evidence="10" type="ORF">FTV88_2063</name>
</gene>
<dbReference type="CDD" id="cd01913">
    <property type="entry name" value="protease_HslV"/>
    <property type="match status" value="1"/>
</dbReference>
<accession>A0A5Q2N1C8</accession>
<protein>
    <recommendedName>
        <fullName evidence="8">ATP-dependent protease subunit HslV</fullName>
        <ecNumber evidence="8">3.4.25.2</ecNumber>
    </recommendedName>
</protein>
<dbReference type="InterPro" id="IPR022281">
    <property type="entry name" value="ATP-dep_Prtase_HsIV_su"/>
</dbReference>
<dbReference type="GO" id="GO:0005839">
    <property type="term" value="C:proteasome core complex"/>
    <property type="evidence" value="ECO:0007669"/>
    <property type="project" value="InterPro"/>
</dbReference>
<dbReference type="NCBIfam" id="NF003964">
    <property type="entry name" value="PRK05456.1"/>
    <property type="match status" value="1"/>
</dbReference>
<dbReference type="EMBL" id="CP045875">
    <property type="protein sequence ID" value="QGG48161.1"/>
    <property type="molecule type" value="Genomic_DNA"/>
</dbReference>
<evidence type="ECO:0000256" key="3">
    <source>
        <dbReference type="ARBA" id="ARBA00022490"/>
    </source>
</evidence>
<keyword evidence="8" id="KW-0888">Threonine protease</keyword>
<evidence type="ECO:0000256" key="8">
    <source>
        <dbReference type="HAMAP-Rule" id="MF_00248"/>
    </source>
</evidence>
<dbReference type="KEGG" id="hcv:FTV88_2063"/>
<dbReference type="RefSeq" id="WP_207707849.1">
    <property type="nucleotide sequence ID" value="NZ_CP045875.1"/>
</dbReference>
<keyword evidence="7 8" id="KW-0915">Sodium</keyword>
<keyword evidence="6 8" id="KW-0378">Hydrolase</keyword>
<comment type="activity regulation">
    <text evidence="8">Allosterically activated by HslU binding.</text>
</comment>
<evidence type="ECO:0000256" key="6">
    <source>
        <dbReference type="ARBA" id="ARBA00022801"/>
    </source>
</evidence>
<evidence type="ECO:0000256" key="9">
    <source>
        <dbReference type="SAM" id="Coils"/>
    </source>
</evidence>
<dbReference type="HAMAP" id="MF_00248">
    <property type="entry name" value="HslV"/>
    <property type="match status" value="1"/>
</dbReference>
<keyword evidence="5 8" id="KW-0479">Metal-binding</keyword>
<dbReference type="GO" id="GO:0046872">
    <property type="term" value="F:metal ion binding"/>
    <property type="evidence" value="ECO:0007669"/>
    <property type="project" value="UniProtKB-KW"/>
</dbReference>
<evidence type="ECO:0000313" key="10">
    <source>
        <dbReference type="EMBL" id="QGG48161.1"/>
    </source>
</evidence>
<evidence type="ECO:0000313" key="11">
    <source>
        <dbReference type="Proteomes" id="UP000366051"/>
    </source>
</evidence>
<evidence type="ECO:0000256" key="2">
    <source>
        <dbReference type="ARBA" id="ARBA00006053"/>
    </source>
</evidence>
<dbReference type="Pfam" id="PF00227">
    <property type="entry name" value="Proteasome"/>
    <property type="match status" value="1"/>
</dbReference>
<dbReference type="GO" id="GO:0004298">
    <property type="term" value="F:threonine-type endopeptidase activity"/>
    <property type="evidence" value="ECO:0007669"/>
    <property type="project" value="UniProtKB-KW"/>
</dbReference>
<organism evidence="10 11">
    <name type="scientific">Heliorestis convoluta</name>
    <dbReference type="NCBI Taxonomy" id="356322"/>
    <lineage>
        <taxon>Bacteria</taxon>
        <taxon>Bacillati</taxon>
        <taxon>Bacillota</taxon>
        <taxon>Clostridia</taxon>
        <taxon>Eubacteriales</taxon>
        <taxon>Heliobacteriaceae</taxon>
        <taxon>Heliorestis</taxon>
    </lineage>
</organism>
<reference evidence="11" key="1">
    <citation type="submission" date="2019-11" db="EMBL/GenBank/DDBJ databases">
        <title>Genome sequence of Heliorestis convoluta strain HH, an alkaliphilic and minimalistic phototrophic bacterium from a soda lake in Egypt.</title>
        <authorList>
            <person name="Dewey E.D."/>
            <person name="Stokes L.M."/>
            <person name="Burchell B.M."/>
            <person name="Shaffer K.N."/>
            <person name="Huntington A.M."/>
            <person name="Baker J.M."/>
            <person name="Nadendla S."/>
            <person name="Giglio M.G."/>
            <person name="Touchman J.W."/>
            <person name="Blankenship R.E."/>
            <person name="Madigan M.T."/>
            <person name="Sattley W.M."/>
        </authorList>
    </citation>
    <scope>NUCLEOTIDE SEQUENCE [LARGE SCALE GENOMIC DNA]</scope>
    <source>
        <strain evidence="11">HH</strain>
    </source>
</reference>
<dbReference type="PIRSF" id="PIRSF039093">
    <property type="entry name" value="HslV"/>
    <property type="match status" value="1"/>
</dbReference>
<dbReference type="GO" id="GO:0051603">
    <property type="term" value="P:proteolysis involved in protein catabolic process"/>
    <property type="evidence" value="ECO:0007669"/>
    <property type="project" value="InterPro"/>
</dbReference>
<comment type="catalytic activity">
    <reaction evidence="8">
        <text>ATP-dependent cleavage of peptide bonds with broad specificity.</text>
        <dbReference type="EC" id="3.4.25.2"/>
    </reaction>
</comment>
<feature type="binding site" evidence="8">
    <location>
        <position position="165"/>
    </location>
    <ligand>
        <name>Na(+)</name>
        <dbReference type="ChEBI" id="CHEBI:29101"/>
    </ligand>
</feature>
<comment type="function">
    <text evidence="8">Protease subunit of a proteasome-like degradation complex believed to be a general protein degrading machinery.</text>
</comment>
<dbReference type="InterPro" id="IPR023333">
    <property type="entry name" value="Proteasome_suB-type"/>
</dbReference>
<comment type="subunit">
    <text evidence="8">A double ring-shaped homohexamer of HslV is capped on each side by a ring-shaped HslU homohexamer. The assembly of the HslU/HslV complex is dependent on binding of ATP.</text>
</comment>
<dbReference type="NCBIfam" id="TIGR03692">
    <property type="entry name" value="ATP_dep_HslV"/>
    <property type="match status" value="1"/>
</dbReference>
<keyword evidence="9" id="KW-0175">Coiled coil</keyword>
<keyword evidence="8" id="KW-0021">Allosteric enzyme</keyword>
<evidence type="ECO:0000256" key="4">
    <source>
        <dbReference type="ARBA" id="ARBA00022670"/>
    </source>
</evidence>
<evidence type="ECO:0000256" key="5">
    <source>
        <dbReference type="ARBA" id="ARBA00022723"/>
    </source>
</evidence>
<keyword evidence="3 8" id="KW-0963">Cytoplasm</keyword>